<dbReference type="KEGG" id="many:MANY_51750"/>
<feature type="compositionally biased region" description="Polar residues" evidence="1">
    <location>
        <begin position="27"/>
        <end position="53"/>
    </location>
</feature>
<evidence type="ECO:0000256" key="1">
    <source>
        <dbReference type="SAM" id="MobiDB-lite"/>
    </source>
</evidence>
<accession>A0A6N4WH20</accession>
<dbReference type="EMBL" id="AP022620">
    <property type="protein sequence ID" value="BBZ79838.1"/>
    <property type="molecule type" value="Genomic_DNA"/>
</dbReference>
<feature type="region of interest" description="Disordered" evidence="1">
    <location>
        <begin position="20"/>
        <end position="122"/>
    </location>
</feature>
<feature type="compositionally biased region" description="Polar residues" evidence="1">
    <location>
        <begin position="74"/>
        <end position="101"/>
    </location>
</feature>
<evidence type="ECO:0000313" key="3">
    <source>
        <dbReference type="EMBL" id="BBZ79838.1"/>
    </source>
</evidence>
<feature type="signal peptide" evidence="2">
    <location>
        <begin position="1"/>
        <end position="17"/>
    </location>
</feature>
<feature type="chain" id="PRO_5026997420" description="DUF4214 domain-containing protein" evidence="2">
    <location>
        <begin position="18"/>
        <end position="693"/>
    </location>
</feature>
<reference evidence="3 4" key="1">
    <citation type="journal article" date="2019" name="Emerg. Microbes Infect.">
        <title>Comprehensive subspecies identification of 175 nontuberculous mycobacteria species based on 7547 genomic profiles.</title>
        <authorList>
            <person name="Matsumoto Y."/>
            <person name="Kinjo T."/>
            <person name="Motooka D."/>
            <person name="Nabeya D."/>
            <person name="Jung N."/>
            <person name="Uechi K."/>
            <person name="Horii T."/>
            <person name="Iida T."/>
            <person name="Fujita J."/>
            <person name="Nakamura S."/>
        </authorList>
    </citation>
    <scope>NUCLEOTIDE SEQUENCE [LARGE SCALE GENOMIC DNA]</scope>
    <source>
        <strain evidence="3 4">JCM 30275</strain>
    </source>
</reference>
<evidence type="ECO:0000313" key="4">
    <source>
        <dbReference type="Proteomes" id="UP000467249"/>
    </source>
</evidence>
<organism evidence="3 4">
    <name type="scientific">Mycolicibacterium anyangense</name>
    <dbReference type="NCBI Taxonomy" id="1431246"/>
    <lineage>
        <taxon>Bacteria</taxon>
        <taxon>Bacillati</taxon>
        <taxon>Actinomycetota</taxon>
        <taxon>Actinomycetes</taxon>
        <taxon>Mycobacteriales</taxon>
        <taxon>Mycobacteriaceae</taxon>
        <taxon>Mycolicibacterium</taxon>
    </lineage>
</organism>
<keyword evidence="2" id="KW-0732">Signal</keyword>
<dbReference type="Proteomes" id="UP000467249">
    <property type="component" value="Chromosome"/>
</dbReference>
<gene>
    <name evidence="3" type="ORF">MANY_51750</name>
</gene>
<name>A0A6N4WH20_9MYCO</name>
<protein>
    <recommendedName>
        <fullName evidence="5">DUF4214 domain-containing protein</fullName>
    </recommendedName>
</protein>
<proteinExistence type="predicted"/>
<dbReference type="AlphaFoldDB" id="A0A6N4WH20"/>
<keyword evidence="4" id="KW-1185">Reference proteome</keyword>
<evidence type="ECO:0008006" key="5">
    <source>
        <dbReference type="Google" id="ProtNLM"/>
    </source>
</evidence>
<evidence type="ECO:0000256" key="2">
    <source>
        <dbReference type="SAM" id="SignalP"/>
    </source>
</evidence>
<sequence length="693" mass="72131">MAAGMGIALAAAPAALADDGANSATAGSQTGTSHSAHGSTARTGRSGPSSTGARKSASAVRQHPAAVTVVRSAAGQSSTAPTTGATDSTAGLAPVTTTTGHFATLPQPSVTSGGPGTPGTRVAVSQQAQPFGDLSAFLGLPGAPATSAPSLGALPILVNLTLEDLVSGTGPAAVTNPTAVITGLFNQIMRANPTATELQNYLGVFNLTGVNGVVAGLYSSTAFRQTEVSNYYLELLGRAATDQELAWGTTRLMWGLSEPQFAASLASTQEFYEDSAKNGGPLGPVPTSTSYVDLLYRTMAGTTPDATTLSTYVQRLQAGLPIGFVASDFVTSDAFRQAKIQEIYQVLGQTATEPEIAKYTQNWFWDGGLAGIATSLLTTSTNVANIENGAVPLPDMAVVAQLQQLLQAAYTANPDGFVKLYGTMVGNCSDTSSPACLNPALYTLLTSGGAQRGIPNSSLKLTSITANVATLIPTQNEIDLQKSLKFPLQDPASLQTYFTGGVVQPYANPIVTADNGTYIIDGHHRWSSIVLINPYTQVTALDMGYVPTPQDGLKEAQIGVAAVKGYLAVAPGGGINLYTTDEQTFDTAVRGYIETAADAHDNPPPPDKPSWTDQVLNVFTTYLGLDGQTTDQKYTSIQNYLWGNVLRMRELNQYIPNATSREVMPQTDPLPVTSGAWAGGALSYTFPTISYLG</sequence>